<gene>
    <name evidence="2" type="ORF">AVDCRST_MAG82-76</name>
</gene>
<dbReference type="InterPro" id="IPR053146">
    <property type="entry name" value="QDO-like"/>
</dbReference>
<dbReference type="InterPro" id="IPR011051">
    <property type="entry name" value="RmlC_Cupin_sf"/>
</dbReference>
<sequence>MEMRDRGTIHVGPGEGRALWISRELVMCKVTSEQTGGAYSLFEISSQPQGGMPPHIQHREDECFYVLEGELQFLVEDRTMSVGVGSLLYVPRGNLHAYDNLGDKPARMLVIQTPGGLHERFFEELGEPVEDQAAPSITESAPGGEKITATAAKYGIEILG</sequence>
<dbReference type="EMBL" id="CADCVA010000007">
    <property type="protein sequence ID" value="CAA9398776.1"/>
    <property type="molecule type" value="Genomic_DNA"/>
</dbReference>
<dbReference type="InterPro" id="IPR014710">
    <property type="entry name" value="RmlC-like_jellyroll"/>
</dbReference>
<dbReference type="SUPFAM" id="SSF51182">
    <property type="entry name" value="RmlC-like cupins"/>
    <property type="match status" value="1"/>
</dbReference>
<dbReference type="InterPro" id="IPR013096">
    <property type="entry name" value="Cupin_2"/>
</dbReference>
<protein>
    <recommendedName>
        <fullName evidence="1">Cupin type-2 domain-containing protein</fullName>
    </recommendedName>
</protein>
<dbReference type="Pfam" id="PF07883">
    <property type="entry name" value="Cupin_2"/>
    <property type="match status" value="1"/>
</dbReference>
<name>A0A6J4NYC4_9ACTN</name>
<accession>A0A6J4NYC4</accession>
<dbReference type="Gene3D" id="2.60.120.10">
    <property type="entry name" value="Jelly Rolls"/>
    <property type="match status" value="1"/>
</dbReference>
<dbReference type="PANTHER" id="PTHR36440:SF1">
    <property type="entry name" value="PUTATIVE (AFU_ORTHOLOGUE AFUA_8G07350)-RELATED"/>
    <property type="match status" value="1"/>
</dbReference>
<feature type="domain" description="Cupin type-2" evidence="1">
    <location>
        <begin position="46"/>
        <end position="111"/>
    </location>
</feature>
<dbReference type="PANTHER" id="PTHR36440">
    <property type="entry name" value="PUTATIVE (AFU_ORTHOLOGUE AFUA_8G07350)-RELATED"/>
    <property type="match status" value="1"/>
</dbReference>
<proteinExistence type="predicted"/>
<organism evidence="2">
    <name type="scientific">uncultured Rubrobacteraceae bacterium</name>
    <dbReference type="NCBI Taxonomy" id="349277"/>
    <lineage>
        <taxon>Bacteria</taxon>
        <taxon>Bacillati</taxon>
        <taxon>Actinomycetota</taxon>
        <taxon>Rubrobacteria</taxon>
        <taxon>Rubrobacterales</taxon>
        <taxon>Rubrobacteraceae</taxon>
        <taxon>environmental samples</taxon>
    </lineage>
</organism>
<reference evidence="2" key="1">
    <citation type="submission" date="2020-02" db="EMBL/GenBank/DDBJ databases">
        <authorList>
            <person name="Meier V. D."/>
        </authorList>
    </citation>
    <scope>NUCLEOTIDE SEQUENCE</scope>
    <source>
        <strain evidence="2">AVDCRST_MAG82</strain>
    </source>
</reference>
<dbReference type="AlphaFoldDB" id="A0A6J4NYC4"/>
<evidence type="ECO:0000259" key="1">
    <source>
        <dbReference type="Pfam" id="PF07883"/>
    </source>
</evidence>
<evidence type="ECO:0000313" key="2">
    <source>
        <dbReference type="EMBL" id="CAA9398776.1"/>
    </source>
</evidence>